<keyword evidence="8" id="KW-1185">Reference proteome</keyword>
<comment type="caution">
    <text evidence="7">The sequence shown here is derived from an EMBL/GenBank/DDBJ whole genome shotgun (WGS) entry which is preliminary data.</text>
</comment>
<keyword evidence="5 6" id="KW-0472">Membrane</keyword>
<evidence type="ECO:0000256" key="1">
    <source>
        <dbReference type="ARBA" id="ARBA00004651"/>
    </source>
</evidence>
<dbReference type="EMBL" id="JBHUIP010000009">
    <property type="protein sequence ID" value="MFD2263266.1"/>
    <property type="molecule type" value="Genomic_DNA"/>
</dbReference>
<dbReference type="InterPro" id="IPR037185">
    <property type="entry name" value="EmrE-like"/>
</dbReference>
<dbReference type="PANTHER" id="PTHR30561:SF9">
    <property type="entry name" value="4-AMINO-4-DEOXY-L-ARABINOSE-PHOSPHOUNDECAPRENOL FLIPPASE SUBUNIT ARNF-RELATED"/>
    <property type="match status" value="1"/>
</dbReference>
<sequence>MKPVDMLIYVVMALVTTTGLILIKKTAPGLPPVGAWASDPLILLPLAGAAFVYFSGLGLWVVALARNPLSIGYPVGIGLSLVSSTLGGMLVLGEPVGLLKFAGLGCIIVGAVILGRSKADAPTA</sequence>
<dbReference type="PANTHER" id="PTHR30561">
    <property type="entry name" value="SMR FAMILY PROTON-DEPENDENT DRUG EFFLUX TRANSPORTER SUGE"/>
    <property type="match status" value="1"/>
</dbReference>
<accession>A0ABW5DTF3</accession>
<comment type="subcellular location">
    <subcellularLocation>
        <location evidence="1">Cell membrane</location>
        <topology evidence="1">Multi-pass membrane protein</topology>
    </subcellularLocation>
</comment>
<feature type="transmembrane region" description="Helical" evidence="6">
    <location>
        <begin position="43"/>
        <end position="64"/>
    </location>
</feature>
<evidence type="ECO:0000313" key="7">
    <source>
        <dbReference type="EMBL" id="MFD2263266.1"/>
    </source>
</evidence>
<keyword evidence="4 6" id="KW-1133">Transmembrane helix</keyword>
<name>A0ABW5DTF3_9PROT</name>
<evidence type="ECO:0000256" key="6">
    <source>
        <dbReference type="SAM" id="Phobius"/>
    </source>
</evidence>
<gene>
    <name evidence="7" type="ORF">ACFSM5_10235</name>
</gene>
<evidence type="ECO:0000313" key="8">
    <source>
        <dbReference type="Proteomes" id="UP001597295"/>
    </source>
</evidence>
<evidence type="ECO:0000256" key="2">
    <source>
        <dbReference type="ARBA" id="ARBA00022475"/>
    </source>
</evidence>
<evidence type="ECO:0000256" key="4">
    <source>
        <dbReference type="ARBA" id="ARBA00022989"/>
    </source>
</evidence>
<evidence type="ECO:0000256" key="3">
    <source>
        <dbReference type="ARBA" id="ARBA00022692"/>
    </source>
</evidence>
<dbReference type="SUPFAM" id="SSF103481">
    <property type="entry name" value="Multidrug resistance efflux transporter EmrE"/>
    <property type="match status" value="1"/>
</dbReference>
<evidence type="ECO:0000256" key="5">
    <source>
        <dbReference type="ARBA" id="ARBA00023136"/>
    </source>
</evidence>
<organism evidence="7 8">
    <name type="scientific">Lacibacterium aquatile</name>
    <dbReference type="NCBI Taxonomy" id="1168082"/>
    <lineage>
        <taxon>Bacteria</taxon>
        <taxon>Pseudomonadati</taxon>
        <taxon>Pseudomonadota</taxon>
        <taxon>Alphaproteobacteria</taxon>
        <taxon>Rhodospirillales</taxon>
        <taxon>Rhodospirillaceae</taxon>
    </lineage>
</organism>
<dbReference type="Proteomes" id="UP001597295">
    <property type="component" value="Unassembled WGS sequence"/>
</dbReference>
<dbReference type="InterPro" id="IPR000390">
    <property type="entry name" value="Small_drug/metabolite_transptr"/>
</dbReference>
<protein>
    <submittedName>
        <fullName evidence="7">Uncharacterized protein</fullName>
    </submittedName>
</protein>
<feature type="transmembrane region" description="Helical" evidence="6">
    <location>
        <begin position="98"/>
        <end position="115"/>
    </location>
</feature>
<dbReference type="Gene3D" id="1.10.3730.20">
    <property type="match status" value="1"/>
</dbReference>
<keyword evidence="2" id="KW-1003">Cell membrane</keyword>
<proteinExistence type="predicted"/>
<feature type="transmembrane region" description="Helical" evidence="6">
    <location>
        <begin position="71"/>
        <end position="92"/>
    </location>
</feature>
<dbReference type="RefSeq" id="WP_379876250.1">
    <property type="nucleotide sequence ID" value="NZ_JBHUIP010000009.1"/>
</dbReference>
<reference evidence="8" key="1">
    <citation type="journal article" date="2019" name="Int. J. Syst. Evol. Microbiol.">
        <title>The Global Catalogue of Microorganisms (GCM) 10K type strain sequencing project: providing services to taxonomists for standard genome sequencing and annotation.</title>
        <authorList>
            <consortium name="The Broad Institute Genomics Platform"/>
            <consortium name="The Broad Institute Genome Sequencing Center for Infectious Disease"/>
            <person name="Wu L."/>
            <person name="Ma J."/>
        </authorList>
    </citation>
    <scope>NUCLEOTIDE SEQUENCE [LARGE SCALE GENOMIC DNA]</scope>
    <source>
        <strain evidence="8">CGMCC 1.19062</strain>
    </source>
</reference>
<feature type="transmembrane region" description="Helical" evidence="6">
    <location>
        <begin position="7"/>
        <end position="23"/>
    </location>
</feature>
<keyword evidence="3 6" id="KW-0812">Transmembrane</keyword>